<name>A0A8H7S0U5_9FUNG</name>
<dbReference type="PANTHER" id="PTHR12616:SF8">
    <property type="entry name" value="VACUOLAR PROTEIN SORTING-ASSOCIATED PROTEIN 8 HOMOLOG"/>
    <property type="match status" value="1"/>
</dbReference>
<feature type="region of interest" description="Disordered" evidence="2">
    <location>
        <begin position="1991"/>
        <end position="2058"/>
    </location>
</feature>
<sequence>MDMNSQSIEEFERSRSQSTGSNISNSSSNHLSTTSISMERSTSTNTLKFRNNYDALLKEVLEETSEDESEDLLDNIEIDVNAATAELPDELRAALEDRALADKYLANLKSYMNHRRSHSIGSTTSLKGDYSSPNTPIQSSFPQPPKPFFRAQPNPLSKILDAVPYHTRLVNGVQPLTILEQKFHALRIPELDLPSVADGIIQSRLGDLYKIQDELNIHLHGGPLVKNTSKAYKIGEKKKHKVMDLLDEISKEIGLYEEFVKRAKYLTLENILNAEDSDDEYYPEDNEHLLTNLNINYPEFSSDIAHTTPGTPVSPATFSPTISKTPRRISSNPALSSLSSVDHASSSSSSSKLTHVNSAAITRTSVSENDNQNNTSRQSSEFGTFASDRSPSVSLMAEDVEPWEAFKWTSLKKISDHLYADEMRRHNGLVSVLTVSGVIAIGTTRSLVFVYDYSQNLKCILGDSARAVEIGSVTSLAISADHTTIACGHSQGYIVVWDINKPVHPVRVIDPIPASQATKSLNAQQQQQQQQQALRKEGHVKGAAILHVGFVGVKKSEIVSGDDQGMAFYHVLYKVVMVNAVDTTRILGRYQNLYFPGLDHTHYGMNGSTDNGSISGGEILLPKPRKPSTVFAMQPLPLGQIPHPAENFGLVALLTPYKMIIVGLKPTPQTQYKYLKPKSTSTVTISSIPENGNGYQQEQQDNESRQRHMDHQQEQQEQHQSGEELGNKMSSENLAGCLAWLPVMKSDMSTEPINPKDSKNAIPTNDPMLAFSWGNHLTILRVGIENPDNSQPSNRSTRKSNSNKSKRGSKLEFTKYGEYKCRDVIVGLQWINRQILVLITPNEEMILFDPKNMQETERASIRNKQLVYHDRFNTPLGDLVTENVIITPQQPGLGISDVFMPYRTVEMAYYHSIRAYKGKLFMLGLNKLYIGALLSWADRIITLVRAGDFLEGIELATLFYNGKYTQTVVGLPEDEKARKHMVGEKLKELLDASLNYTFAPTRTYEGMADETTSGNPVLLKDLASGCIKACLSMNNLEYLFDVAYDRFAESDVSGAFLEVLEPYILQDDVSDIPPAVMKDLVNHYCSKRMLSQLEQIIWHVNPQCLDIDQIVSVCHREGLYEAMMYVWNKSMDDYVSPVVEMLKVVRSVIKEESTRLVVPQHFWQQSEEQANSKNFYPNGLDRTRLASAESGKTMELIMDEPEDINSRQRANAEKLFDYFKMILTGRTFPDGLPMTRSKANDARSLVYSFIFSGRCVIWPKIGGSLVLTANDEDQMSEPTYPYLRLLLRFSTKKFLEALEIAFEDPWLNGGDDILTSTLEEDMQGKAISRQIIVNTLLDVMGGGHSGNGLPLPPPRPKQSISASTVQSFSNSNRGTGTPTTTIRPYDENDSMIQLYMFIASNLHKYTTFILLPPTTLHNILVRLADDHDPDTRQERQSAVQNLLTVYKPMDPDQMVAYYEDAGFWQVLETVYRREKKYGKLVEANLKDEERHNQVFDTVYQLLDDRGGLNNKKKGEVKSIFMIRISQFVEIDGQRTADIVETFFNGDHEEVIRRLEEDQEFDNHGYDDDDDDEYHDNTADQRVFLYLRGLLEPMNGSSHEDELEVNNKVYAPPTIPNVSPSLHERYLELMCRFDPSGVFDYLNTKLVNDVNLDTVLKSCEEYEVIDAVVWIMEKSGDTQGALDKMLSVAKEKVDMILQIINDHKEPGSVWTFEEQGILSSCLIGLNGVLRVGTRLCENSTSGAPSNTVDKHDEIDTKDKIKYHNDDDHVESLWFRLLDSYVESSIEVLNALVATIISKGLKEHIVSSFKSFVQSILTHLLLSTSPQVSLPRLLSRLIESQARGENTFADFRDIFRSMLDTYKYEGKLLEMTNRLFDRDLFKGVDDMVRGKNRGWRPRRAVCDLCGEGVFDLSLLEQPLAWNLDDNDNQEEEEKKGKEKQEGEEALTSDVQVNKDIIVFRCKHTYHQRCLESRLPNEEGQRKCVICHHGEQAKEVQGQVQKQPEQQVVTEDIDNDQNQQPPKKEEPKDEHVGVEEEERQSSPSPPPVPRKESKGKERATS</sequence>
<dbReference type="PANTHER" id="PTHR12616">
    <property type="entry name" value="VACUOLAR PROTEIN SORTING VPS41"/>
    <property type="match status" value="1"/>
</dbReference>
<dbReference type="EMBL" id="JAEPRB010000108">
    <property type="protein sequence ID" value="KAG2221459.1"/>
    <property type="molecule type" value="Genomic_DNA"/>
</dbReference>
<feature type="region of interest" description="Disordered" evidence="2">
    <location>
        <begin position="1921"/>
        <end position="1945"/>
    </location>
</feature>
<evidence type="ECO:0000313" key="6">
    <source>
        <dbReference type="Proteomes" id="UP000646827"/>
    </source>
</evidence>
<feature type="compositionally biased region" description="Basic and acidic residues" evidence="2">
    <location>
        <begin position="702"/>
        <end position="724"/>
    </location>
</feature>
<feature type="compositionally biased region" description="Low complexity" evidence="2">
    <location>
        <begin position="1992"/>
        <end position="2006"/>
    </location>
</feature>
<feature type="region of interest" description="Disordered" evidence="2">
    <location>
        <begin position="1"/>
        <end position="43"/>
    </location>
</feature>
<dbReference type="Pfam" id="PF23410">
    <property type="entry name" value="Beta-prop_VPS8"/>
    <property type="match status" value="2"/>
</dbReference>
<feature type="compositionally biased region" description="Low complexity" evidence="2">
    <location>
        <begin position="793"/>
        <end position="803"/>
    </location>
</feature>
<dbReference type="Pfam" id="PF12816">
    <property type="entry name" value="TPR_Vps8"/>
    <property type="match status" value="1"/>
</dbReference>
<dbReference type="SUPFAM" id="SSF50978">
    <property type="entry name" value="WD40 repeat-like"/>
    <property type="match status" value="1"/>
</dbReference>
<feature type="compositionally biased region" description="Polar residues" evidence="2">
    <location>
        <begin position="119"/>
        <end position="135"/>
    </location>
</feature>
<gene>
    <name evidence="5" type="ORF">INT45_005000</name>
</gene>
<dbReference type="GO" id="GO:0005770">
    <property type="term" value="C:late endosome"/>
    <property type="evidence" value="ECO:0007669"/>
    <property type="project" value="TreeGrafter"/>
</dbReference>
<feature type="compositionally biased region" description="Low complexity" evidence="2">
    <location>
        <begin position="16"/>
        <end position="37"/>
    </location>
</feature>
<dbReference type="Pfam" id="PF23413">
    <property type="entry name" value="zf_RING_Vps8_fungal"/>
    <property type="match status" value="1"/>
</dbReference>
<evidence type="ECO:0000259" key="4">
    <source>
        <dbReference type="Pfam" id="PF25066"/>
    </source>
</evidence>
<dbReference type="Gene3D" id="2.130.10.10">
    <property type="entry name" value="YVTN repeat-like/Quinoprotein amine dehydrogenase"/>
    <property type="match status" value="1"/>
</dbReference>
<feature type="region of interest" description="Disordered" evidence="2">
    <location>
        <begin position="683"/>
        <end position="724"/>
    </location>
</feature>
<feature type="compositionally biased region" description="Polar residues" evidence="2">
    <location>
        <begin position="683"/>
        <end position="699"/>
    </location>
</feature>
<dbReference type="OrthoDB" id="289913at2759"/>
<dbReference type="InterPro" id="IPR025941">
    <property type="entry name" value="Vps8_central_dom"/>
</dbReference>
<evidence type="ECO:0008006" key="7">
    <source>
        <dbReference type="Google" id="ProtNLM"/>
    </source>
</evidence>
<organism evidence="5 6">
    <name type="scientific">Circinella minor</name>
    <dbReference type="NCBI Taxonomy" id="1195481"/>
    <lineage>
        <taxon>Eukaryota</taxon>
        <taxon>Fungi</taxon>
        <taxon>Fungi incertae sedis</taxon>
        <taxon>Mucoromycota</taxon>
        <taxon>Mucoromycotina</taxon>
        <taxon>Mucoromycetes</taxon>
        <taxon>Mucorales</taxon>
        <taxon>Lichtheimiaceae</taxon>
        <taxon>Circinella</taxon>
    </lineage>
</organism>
<comment type="similarity">
    <text evidence="1">Belongs to the VPS8 family.</text>
</comment>
<dbReference type="InterPro" id="IPR059070">
    <property type="entry name" value="TPR_VPS8_2"/>
</dbReference>
<proteinExistence type="inferred from homology"/>
<feature type="compositionally biased region" description="Polar residues" evidence="2">
    <location>
        <begin position="304"/>
        <end position="324"/>
    </location>
</feature>
<dbReference type="Pfam" id="PF25066">
    <property type="entry name" value="TPR_VPS8_2"/>
    <property type="match status" value="1"/>
</dbReference>
<feature type="domain" description="VPS8-like TPR-like repeats" evidence="4">
    <location>
        <begin position="1717"/>
        <end position="1888"/>
    </location>
</feature>
<dbReference type="GO" id="GO:0030897">
    <property type="term" value="C:HOPS complex"/>
    <property type="evidence" value="ECO:0007669"/>
    <property type="project" value="TreeGrafter"/>
</dbReference>
<feature type="region of interest" description="Disordered" evidence="2">
    <location>
        <begin position="118"/>
        <end position="144"/>
    </location>
</feature>
<keyword evidence="6" id="KW-1185">Reference proteome</keyword>
<evidence type="ECO:0000256" key="1">
    <source>
        <dbReference type="ARBA" id="ARBA00009422"/>
    </source>
</evidence>
<feature type="compositionally biased region" description="Basic and acidic residues" evidence="2">
    <location>
        <begin position="1930"/>
        <end position="1940"/>
    </location>
</feature>
<feature type="region of interest" description="Disordered" evidence="2">
    <location>
        <begin position="303"/>
        <end position="385"/>
    </location>
</feature>
<dbReference type="InterPro" id="IPR036322">
    <property type="entry name" value="WD40_repeat_dom_sf"/>
</dbReference>
<protein>
    <recommendedName>
        <fullName evidence="7">Vacuolar protein sorting-associated protein 8 central domain-containing protein</fullName>
    </recommendedName>
</protein>
<reference evidence="5 6" key="1">
    <citation type="submission" date="2020-12" db="EMBL/GenBank/DDBJ databases">
        <title>Metabolic potential, ecology and presence of endohyphal bacteria is reflected in genomic diversity of Mucoromycotina.</title>
        <authorList>
            <person name="Muszewska A."/>
            <person name="Okrasinska A."/>
            <person name="Steczkiewicz K."/>
            <person name="Drgas O."/>
            <person name="Orlowska M."/>
            <person name="Perlinska-Lenart U."/>
            <person name="Aleksandrzak-Piekarczyk T."/>
            <person name="Szatraj K."/>
            <person name="Zielenkiewicz U."/>
            <person name="Pilsyk S."/>
            <person name="Malc E."/>
            <person name="Mieczkowski P."/>
            <person name="Kruszewska J.S."/>
            <person name="Biernat P."/>
            <person name="Pawlowska J."/>
        </authorList>
    </citation>
    <scope>NUCLEOTIDE SEQUENCE [LARGE SCALE GENOMIC DNA]</scope>
    <source>
        <strain evidence="5 6">CBS 142.35</strain>
    </source>
</reference>
<feature type="compositionally biased region" description="Basic and acidic residues" evidence="2">
    <location>
        <begin position="2019"/>
        <end position="2031"/>
    </location>
</feature>
<dbReference type="InterPro" id="IPR015943">
    <property type="entry name" value="WD40/YVTN_repeat-like_dom_sf"/>
</dbReference>
<dbReference type="GO" id="GO:0006623">
    <property type="term" value="P:protein targeting to vacuole"/>
    <property type="evidence" value="ECO:0007669"/>
    <property type="project" value="InterPro"/>
</dbReference>
<evidence type="ECO:0000313" key="5">
    <source>
        <dbReference type="EMBL" id="KAG2221459.1"/>
    </source>
</evidence>
<evidence type="ECO:0000259" key="3">
    <source>
        <dbReference type="Pfam" id="PF12816"/>
    </source>
</evidence>
<feature type="compositionally biased region" description="Polar residues" evidence="2">
    <location>
        <begin position="352"/>
        <end position="385"/>
    </location>
</feature>
<dbReference type="GO" id="GO:0034058">
    <property type="term" value="P:endosomal vesicle fusion"/>
    <property type="evidence" value="ECO:0007669"/>
    <property type="project" value="TreeGrafter"/>
</dbReference>
<feature type="domain" description="Vacuolar protein sorting-associated protein 8 central" evidence="3">
    <location>
        <begin position="1056"/>
        <end position="1302"/>
    </location>
</feature>
<feature type="region of interest" description="Disordered" evidence="2">
    <location>
        <begin position="784"/>
        <end position="808"/>
    </location>
</feature>
<feature type="compositionally biased region" description="Low complexity" evidence="2">
    <location>
        <begin position="330"/>
        <end position="351"/>
    </location>
</feature>
<evidence type="ECO:0000256" key="2">
    <source>
        <dbReference type="SAM" id="MobiDB-lite"/>
    </source>
</evidence>
<feature type="compositionally biased region" description="Basic and acidic residues" evidence="2">
    <location>
        <begin position="2046"/>
        <end position="2058"/>
    </location>
</feature>
<comment type="caution">
    <text evidence="5">The sequence shown here is derived from an EMBL/GenBank/DDBJ whole genome shotgun (WGS) entry which is preliminary data.</text>
</comment>
<accession>A0A8H7S0U5</accession>
<dbReference type="Proteomes" id="UP000646827">
    <property type="component" value="Unassembled WGS sequence"/>
</dbReference>
<dbReference type="InterPro" id="IPR045111">
    <property type="entry name" value="Vps41/Vps8"/>
</dbReference>